<organism evidence="1 2">
    <name type="scientific">Petralouisia muris</name>
    <dbReference type="NCBI Taxonomy" id="3032872"/>
    <lineage>
        <taxon>Bacteria</taxon>
        <taxon>Bacillati</taxon>
        <taxon>Bacillota</taxon>
        <taxon>Clostridia</taxon>
        <taxon>Lachnospirales</taxon>
        <taxon>Lachnospiraceae</taxon>
        <taxon>Petralouisia</taxon>
    </lineage>
</organism>
<gene>
    <name evidence="1" type="ORF">E5329_11320</name>
</gene>
<dbReference type="EMBL" id="SRYA01000019">
    <property type="protein sequence ID" value="TGY96223.1"/>
    <property type="molecule type" value="Genomic_DNA"/>
</dbReference>
<reference evidence="1" key="1">
    <citation type="submission" date="2019-04" db="EMBL/GenBank/DDBJ databases">
        <title>Microbes associate with the intestines of laboratory mice.</title>
        <authorList>
            <person name="Navarre W."/>
            <person name="Wong E."/>
            <person name="Huang K."/>
            <person name="Tropini C."/>
            <person name="Ng K."/>
            <person name="Yu B."/>
        </authorList>
    </citation>
    <scope>NUCLEOTIDE SEQUENCE</scope>
    <source>
        <strain evidence="1">NM01_1-7b</strain>
    </source>
</reference>
<comment type="caution">
    <text evidence="1">The sequence shown here is derived from an EMBL/GenBank/DDBJ whole genome shotgun (WGS) entry which is preliminary data.</text>
</comment>
<sequence length="199" mass="23078">MATDEMNEAEEICTLRDWIVCEVREYECTILKNHIDTGAFSWRSKITAEHKKILWDSFIKDLKNPITEVGDQFESFVERCDGNVKELRAGIREIMRLLKIFWKDASIDVNEYVAELLDYAQKSGQGEEMQRTSALDSFCQNLPGGQKEGIAHDLSQLLCIMEKNTHGRLEPEDIKIVETNLPKWKKQIQEMRISLENPL</sequence>
<name>A0AC61RWH6_9FIRM</name>
<evidence type="ECO:0000313" key="2">
    <source>
        <dbReference type="Proteomes" id="UP000304953"/>
    </source>
</evidence>
<evidence type="ECO:0000313" key="1">
    <source>
        <dbReference type="EMBL" id="TGY96223.1"/>
    </source>
</evidence>
<dbReference type="Proteomes" id="UP000304953">
    <property type="component" value="Unassembled WGS sequence"/>
</dbReference>
<keyword evidence="2" id="KW-1185">Reference proteome</keyword>
<accession>A0AC61RWH6</accession>
<proteinExistence type="predicted"/>
<protein>
    <submittedName>
        <fullName evidence="1">Uncharacterized protein</fullName>
    </submittedName>
</protein>